<feature type="region of interest" description="Disordered" evidence="1">
    <location>
        <begin position="84"/>
        <end position="110"/>
    </location>
</feature>
<name>A0AAX6N0T2_9PEZI</name>
<dbReference type="AlphaFoldDB" id="A0AAX6N0T2"/>
<reference evidence="2 3" key="1">
    <citation type="journal article" date="2024" name="Front Chem Biol">
        <title>Unveiling the potential of Daldinia eschscholtzii MFLUCC 19-0629 through bioactivity and bioinformatics studies for enhanced sustainable agriculture production.</title>
        <authorList>
            <person name="Brooks S."/>
            <person name="Weaver J.A."/>
            <person name="Klomchit A."/>
            <person name="Alharthi S.A."/>
            <person name="Onlamun T."/>
            <person name="Nurani R."/>
            <person name="Vong T.K."/>
            <person name="Alberti F."/>
            <person name="Greco C."/>
        </authorList>
    </citation>
    <scope>NUCLEOTIDE SEQUENCE [LARGE SCALE GENOMIC DNA]</scope>
    <source>
        <strain evidence="2">MFLUCC 19-0629</strain>
    </source>
</reference>
<keyword evidence="3" id="KW-1185">Reference proteome</keyword>
<evidence type="ECO:0000256" key="1">
    <source>
        <dbReference type="SAM" id="MobiDB-lite"/>
    </source>
</evidence>
<dbReference type="EMBL" id="JBANMG010000001">
    <property type="protein sequence ID" value="KAK6958498.1"/>
    <property type="molecule type" value="Genomic_DNA"/>
</dbReference>
<organism evidence="2 3">
    <name type="scientific">Daldinia eschscholtzii</name>
    <dbReference type="NCBI Taxonomy" id="292717"/>
    <lineage>
        <taxon>Eukaryota</taxon>
        <taxon>Fungi</taxon>
        <taxon>Dikarya</taxon>
        <taxon>Ascomycota</taxon>
        <taxon>Pezizomycotina</taxon>
        <taxon>Sordariomycetes</taxon>
        <taxon>Xylariomycetidae</taxon>
        <taxon>Xylariales</taxon>
        <taxon>Hypoxylaceae</taxon>
        <taxon>Daldinia</taxon>
    </lineage>
</organism>
<evidence type="ECO:0000313" key="3">
    <source>
        <dbReference type="Proteomes" id="UP001369815"/>
    </source>
</evidence>
<evidence type="ECO:0000313" key="2">
    <source>
        <dbReference type="EMBL" id="KAK6958498.1"/>
    </source>
</evidence>
<protein>
    <submittedName>
        <fullName evidence="2">Uncharacterized protein</fullName>
    </submittedName>
</protein>
<dbReference type="Proteomes" id="UP001369815">
    <property type="component" value="Unassembled WGS sequence"/>
</dbReference>
<comment type="caution">
    <text evidence="2">The sequence shown here is derived from an EMBL/GenBank/DDBJ whole genome shotgun (WGS) entry which is preliminary data.</text>
</comment>
<gene>
    <name evidence="2" type="ORF">Daesc_001299</name>
</gene>
<proteinExistence type="predicted"/>
<accession>A0AAX6N0T2</accession>
<feature type="compositionally biased region" description="Basic and acidic residues" evidence="1">
    <location>
        <begin position="84"/>
        <end position="102"/>
    </location>
</feature>
<sequence length="464" mass="52263">MYQPARMVLTKEEEARRQKIKDAVEKARPGYGSFMEERIVGPEAAKEFPWGKPPLYGKPYSTVYLKAFFAAKFQNFEAAEKVQEKSKTQDIKGKGKAKKDEGESLVPRNPADVSGGSRLYGFYNERKPELTYHAPLAAKVALFEQLVSKPVLEGCGPFEISFGPGAATYVGNDERDVGEAIKYSSKVYGGTFGLVLLFVKYESGPAGENLVGAFLDWPAFVDTEDPAWRSMLYNAWCSLLQWHYDQLAGRRQTLVASVKKSYDAQFRRHLSLYCNIESVLYSIKNEAALRQKLAEQMEGESVEVERLLEWQAQQAIERGEAIAAERVDKKEKIADKIFELLAMIKDPAPLSPMGIDEEMRRLLVQRSAERVLGEALSEILGRPNCHLREKMGDVKEVFADLQSPWEEILPREVRKRMATDALWEYKSGRGDSIAGTIDKALVKWQASEESSQQLACDVESSTEE</sequence>